<keyword evidence="13" id="KW-1185">Reference proteome</keyword>
<evidence type="ECO:0000256" key="3">
    <source>
        <dbReference type="ARBA" id="ARBA00022741"/>
    </source>
</evidence>
<evidence type="ECO:0000256" key="8">
    <source>
        <dbReference type="HAMAP-Rule" id="MF_01897"/>
    </source>
</evidence>
<dbReference type="CDD" id="cd00187">
    <property type="entry name" value="TOP4c"/>
    <property type="match status" value="1"/>
</dbReference>
<comment type="caution">
    <text evidence="8">Lacks conserved residue(s) required for the propagation of feature annotation.</text>
</comment>
<keyword evidence="8" id="KW-0963">Cytoplasm</keyword>
<feature type="active site" description="O-(5'-phospho-DNA)-tyrosine intermediate" evidence="8 9">
    <location>
        <position position="121"/>
    </location>
</feature>
<dbReference type="SUPFAM" id="SSF56719">
    <property type="entry name" value="Type II DNA topoisomerase"/>
    <property type="match status" value="1"/>
</dbReference>
<reference evidence="11 13" key="1">
    <citation type="submission" date="2024-09" db="EMBL/GenBank/DDBJ databases">
        <title>Laminarin stimulates single cell rates of sulfate reduction while oxygen inhibits transcriptomic activity in coastal marine sediment.</title>
        <authorList>
            <person name="Lindsay M."/>
            <person name="Orcutt B."/>
            <person name="Emerson D."/>
            <person name="Stepanauskas R."/>
            <person name="D'Angelo T."/>
        </authorList>
    </citation>
    <scope>NUCLEOTIDE SEQUENCE [LARGE SCALE GENOMIC DNA]</scope>
    <source>
        <strain evidence="11">SAG AM-311-K15</strain>
    </source>
</reference>
<dbReference type="Gene3D" id="3.90.199.10">
    <property type="entry name" value="Topoisomerase II, domain 5"/>
    <property type="match status" value="1"/>
</dbReference>
<dbReference type="GO" id="GO:0003918">
    <property type="term" value="F:DNA topoisomerase type II (double strand cut, ATP-hydrolyzing) activity"/>
    <property type="evidence" value="ECO:0007669"/>
    <property type="project" value="UniProtKB-EC"/>
</dbReference>
<dbReference type="SUPFAM" id="SSF101904">
    <property type="entry name" value="GyrA/ParC C-terminal domain-like"/>
    <property type="match status" value="1"/>
</dbReference>
<feature type="domain" description="Topo IIA-type catalytic" evidence="10">
    <location>
        <begin position="33"/>
        <end position="498"/>
    </location>
</feature>
<dbReference type="Gene3D" id="1.10.268.10">
    <property type="entry name" value="Topoisomerase, domain 3"/>
    <property type="match status" value="1"/>
</dbReference>
<accession>A0ABV6YWG5</accession>
<dbReference type="NCBIfam" id="TIGR01063">
    <property type="entry name" value="gyrA"/>
    <property type="match status" value="1"/>
</dbReference>
<dbReference type="InterPro" id="IPR005743">
    <property type="entry name" value="GyrA"/>
</dbReference>
<dbReference type="Proteomes" id="UP001594351">
    <property type="component" value="Unassembled WGS sequence"/>
</dbReference>
<evidence type="ECO:0000256" key="6">
    <source>
        <dbReference type="ARBA" id="ARBA00023125"/>
    </source>
</evidence>
<dbReference type="Gene3D" id="2.120.10.90">
    <property type="entry name" value="DNA gyrase/topoisomerase IV, subunit A, C-terminal"/>
    <property type="match status" value="1"/>
</dbReference>
<dbReference type="HAMAP" id="MF_01897">
    <property type="entry name" value="GyrA"/>
    <property type="match status" value="1"/>
</dbReference>
<sequence>MSDQNNTMAIDIEDELKSSFLDYAMSVIVARALPDVRDGLKPVHRRIVYTLHDLNLTPEKKYRKCAKICGDVSGNYHPHGESIIYPSLVRMAQDFAMRYPLVKGQGNFGSIDGDPPAAMRYTEAKMTKLTQELLLNIEKNTVDFVPNYDDTRHEPVVLPTVIPNLLINGSSGIAVGMATNIPPHNIGEIIDALIHLIDNPQATIMDLLNFVTGPDFPTGGIIQGREGFIKAYHTGRGSIVMLANASIEKVTKTGRERIIVTEIPYQVNKTNLITAIANHVKNKKIEGIADLRDESDREGLRIVIDLKKNENPHVVLNNLHKYTQMRQSFGITLLALDGGEPKLMNLKSMLVAFINHRIEVVTRRTQFELDNSLRRAHILEGYKKALAFIDEVIELIKTSQSVSDAQQKLIARFEFSEIQAKAILELRLQRLTGLEQEKIEQEYLRLIKEINRLQAILDSQSLLMEVIKEELLKIRENYNDPRKSVIVADVEEIELEDLIAEEDMVIFVTHEGYIKRNSLSLYRSQHRKGQGITGIIPKEGDFVERLFIASTHDYILIFTNKGRIHWLKVHQIPQVGRTSKGKAIVNLLEFGPHEKVTTLFPVRNFSDGTYLIMATKMGVIKKTALVAYSNPRSGGIIALNLDEGDELISVSMTDGYKDIFIATRNGLAIKFDEENVRSIGRVGRGVKGIKLSPDDFVIGMEVIDQNSSILTVTENGYGKRTSQDQYRKQGRGGRGIINIRTSERNGQVVGILQVNEGDNVILITHDGKLIRFFISEESLRLIGRATQGVLLQALQPSDKVVAAAKLFDENHED</sequence>
<comment type="caution">
    <text evidence="11">The sequence shown here is derived from an EMBL/GenBank/DDBJ whole genome shotgun (WGS) entry which is preliminary data.</text>
</comment>
<dbReference type="InterPro" id="IPR013760">
    <property type="entry name" value="Topo_IIA-like_dom_sf"/>
</dbReference>
<evidence type="ECO:0000256" key="9">
    <source>
        <dbReference type="PROSITE-ProRule" id="PRU01384"/>
    </source>
</evidence>
<dbReference type="EC" id="5.6.2.2" evidence="8"/>
<dbReference type="InterPro" id="IPR050220">
    <property type="entry name" value="Type_II_DNA_Topoisomerases"/>
</dbReference>
<dbReference type="InterPro" id="IPR002205">
    <property type="entry name" value="Topo_IIA_dom_A"/>
</dbReference>
<protein>
    <recommendedName>
        <fullName evidence="8">DNA gyrase subunit A</fullName>
        <ecNumber evidence="8">5.6.2.2</ecNumber>
    </recommendedName>
</protein>
<dbReference type="PANTHER" id="PTHR43493">
    <property type="entry name" value="DNA GYRASE/TOPOISOMERASE SUBUNIT A"/>
    <property type="match status" value="1"/>
</dbReference>
<comment type="subunit">
    <text evidence="8">Heterotetramer, composed of two GyrA and two GyrB chains. In the heterotetramer, GyrA contains the active site tyrosine that forms a transient covalent intermediate with DNA, while GyrB binds cofactors and catalyzes ATP hydrolysis.</text>
</comment>
<evidence type="ECO:0000256" key="2">
    <source>
        <dbReference type="ARBA" id="ARBA00008263"/>
    </source>
</evidence>
<dbReference type="PANTHER" id="PTHR43493:SF5">
    <property type="entry name" value="DNA GYRASE SUBUNIT A, CHLOROPLASTIC_MITOCHONDRIAL"/>
    <property type="match status" value="1"/>
</dbReference>
<name>A0ABV6YWG5_UNCC1</name>
<dbReference type="NCBIfam" id="NF004044">
    <property type="entry name" value="PRK05561.1"/>
    <property type="match status" value="1"/>
</dbReference>
<keyword evidence="6 8" id="KW-0238">DNA-binding</keyword>
<comment type="similarity">
    <text evidence="2 8">Belongs to the type II topoisomerase GyrA/ParC subunit family.</text>
</comment>
<keyword evidence="5 8" id="KW-0799">Topoisomerase</keyword>
<dbReference type="InterPro" id="IPR013757">
    <property type="entry name" value="Topo_IIA_A_a_sf"/>
</dbReference>
<comment type="catalytic activity">
    <reaction evidence="1 8 9">
        <text>ATP-dependent breakage, passage and rejoining of double-stranded DNA.</text>
        <dbReference type="EC" id="5.6.2.2"/>
    </reaction>
</comment>
<dbReference type="InterPro" id="IPR006691">
    <property type="entry name" value="GyrA/parC_rep"/>
</dbReference>
<dbReference type="PROSITE" id="PS52040">
    <property type="entry name" value="TOPO_IIA"/>
    <property type="match status" value="1"/>
</dbReference>
<organism evidence="11 13">
    <name type="scientific">candidate division CSSED10-310 bacterium</name>
    <dbReference type="NCBI Taxonomy" id="2855610"/>
    <lineage>
        <taxon>Bacteria</taxon>
        <taxon>Bacteria division CSSED10-310</taxon>
    </lineage>
</organism>
<dbReference type="Gene3D" id="3.30.1360.40">
    <property type="match status" value="1"/>
</dbReference>
<keyword evidence="3 8" id="KW-0547">Nucleotide-binding</keyword>
<evidence type="ECO:0000259" key="10">
    <source>
        <dbReference type="PROSITE" id="PS52040"/>
    </source>
</evidence>
<comment type="function">
    <text evidence="8">A type II topoisomerase that negatively supercoils closed circular double-stranded (ds) DNA in an ATP-dependent manner to modulate DNA topology and maintain chromosomes in an underwound state. Negative supercoiling favors strand separation, and DNA replication, transcription, recombination and repair, all of which involve strand separation. Also able to catalyze the interconversion of other topological isomers of dsDNA rings, including catenanes and knotted rings. Type II topoisomerases break and join 2 DNA strands simultaneously in an ATP-dependent manner.</text>
</comment>
<dbReference type="EMBL" id="JBHPBY010000107">
    <property type="protein sequence ID" value="MFC1850551.1"/>
    <property type="molecule type" value="Genomic_DNA"/>
</dbReference>
<proteinExistence type="inferred from homology"/>
<evidence type="ECO:0000256" key="5">
    <source>
        <dbReference type="ARBA" id="ARBA00023029"/>
    </source>
</evidence>
<dbReference type="NCBIfam" id="NF004043">
    <property type="entry name" value="PRK05560.1"/>
    <property type="match status" value="1"/>
</dbReference>
<keyword evidence="4 8" id="KW-0067">ATP-binding</keyword>
<dbReference type="InterPro" id="IPR013758">
    <property type="entry name" value="Topo_IIA_A/C_ab"/>
</dbReference>
<keyword evidence="7 8" id="KW-0413">Isomerase</keyword>
<comment type="miscellaneous">
    <text evidence="8">Few gyrases are as efficient as E.coli at forming negative supercoils. Not all organisms have 2 type II topoisomerases; in organisms with a single type II topoisomerase this enzyme also has to decatenate newly replicated chromosomes.</text>
</comment>
<dbReference type="EMBL" id="JBHPBY010000107">
    <property type="protein sequence ID" value="MFC1850556.1"/>
    <property type="molecule type" value="Genomic_DNA"/>
</dbReference>
<evidence type="ECO:0000313" key="12">
    <source>
        <dbReference type="EMBL" id="MFC1850556.1"/>
    </source>
</evidence>
<evidence type="ECO:0000256" key="7">
    <source>
        <dbReference type="ARBA" id="ARBA00023235"/>
    </source>
</evidence>
<dbReference type="SMART" id="SM00434">
    <property type="entry name" value="TOP4c"/>
    <property type="match status" value="1"/>
</dbReference>
<evidence type="ECO:0000313" key="13">
    <source>
        <dbReference type="Proteomes" id="UP001594351"/>
    </source>
</evidence>
<gene>
    <name evidence="8 11" type="primary">gyrA</name>
    <name evidence="11" type="ORF">ACFL27_10200</name>
    <name evidence="12" type="ORF">ACFL27_10225</name>
</gene>
<comment type="subcellular location">
    <subcellularLocation>
        <location evidence="8">Cytoplasm</location>
    </subcellularLocation>
</comment>
<evidence type="ECO:0000313" key="11">
    <source>
        <dbReference type="EMBL" id="MFC1850551.1"/>
    </source>
</evidence>
<evidence type="ECO:0000256" key="1">
    <source>
        <dbReference type="ARBA" id="ARBA00000185"/>
    </source>
</evidence>
<evidence type="ECO:0000256" key="4">
    <source>
        <dbReference type="ARBA" id="ARBA00022840"/>
    </source>
</evidence>
<dbReference type="Pfam" id="PF00521">
    <property type="entry name" value="DNA_topoisoIV"/>
    <property type="match status" value="1"/>
</dbReference>
<dbReference type="Pfam" id="PF03989">
    <property type="entry name" value="DNA_gyraseA_C"/>
    <property type="match status" value="6"/>
</dbReference>
<dbReference type="InterPro" id="IPR035516">
    <property type="entry name" value="Gyrase/topoIV_suA_C"/>
</dbReference>